<accession>A0A1G5K865</accession>
<gene>
    <name evidence="1" type="ORF">SAMN05660710_03769</name>
</gene>
<evidence type="ECO:0000313" key="2">
    <source>
        <dbReference type="Proteomes" id="UP000199502"/>
    </source>
</evidence>
<evidence type="ECO:0000313" key="1">
    <source>
        <dbReference type="EMBL" id="SCY96842.1"/>
    </source>
</evidence>
<sequence length="42" mass="4616">MQRAAFGPPFRFVPVGREGGGNRSDRVGVRFPESLINQVGTR</sequence>
<keyword evidence="2" id="KW-1185">Reference proteome</keyword>
<proteinExistence type="predicted"/>
<protein>
    <submittedName>
        <fullName evidence="1">Uncharacterized protein</fullName>
    </submittedName>
</protein>
<reference evidence="1 2" key="1">
    <citation type="submission" date="2016-10" db="EMBL/GenBank/DDBJ databases">
        <authorList>
            <person name="de Groot N.N."/>
        </authorList>
    </citation>
    <scope>NUCLEOTIDE SEQUENCE [LARGE SCALE GENOMIC DNA]</scope>
    <source>
        <strain evidence="1 2">CGMCC 1.8925</strain>
    </source>
</reference>
<dbReference type="Proteomes" id="UP000199502">
    <property type="component" value="Unassembled WGS sequence"/>
</dbReference>
<dbReference type="EMBL" id="FMVT01000027">
    <property type="protein sequence ID" value="SCY96842.1"/>
    <property type="molecule type" value="Genomic_DNA"/>
</dbReference>
<dbReference type="AlphaFoldDB" id="A0A1G5K865"/>
<name>A0A1G5K865_9RHOB</name>
<organism evidence="1 2">
    <name type="scientific">Paracoccus tibetensis</name>
    <dbReference type="NCBI Taxonomy" id="336292"/>
    <lineage>
        <taxon>Bacteria</taxon>
        <taxon>Pseudomonadati</taxon>
        <taxon>Pseudomonadota</taxon>
        <taxon>Alphaproteobacteria</taxon>
        <taxon>Rhodobacterales</taxon>
        <taxon>Paracoccaceae</taxon>
        <taxon>Paracoccus</taxon>
    </lineage>
</organism>